<dbReference type="Gene3D" id="3.30.9.10">
    <property type="entry name" value="D-Amino Acid Oxidase, subunit A, domain 2"/>
    <property type="match status" value="1"/>
</dbReference>
<protein>
    <submittedName>
        <fullName evidence="4">FAD-binding oxidoreductase</fullName>
    </submittedName>
</protein>
<evidence type="ECO:0000313" key="5">
    <source>
        <dbReference type="Proteomes" id="UP000831484"/>
    </source>
</evidence>
<dbReference type="EMBL" id="CP096568">
    <property type="protein sequence ID" value="UPU47047.1"/>
    <property type="molecule type" value="Genomic_DNA"/>
</dbReference>
<dbReference type="AlphaFoldDB" id="A0AB38RP80"/>
<reference evidence="5" key="1">
    <citation type="journal article" date="2022" name="Environ. Microbiol.">
        <title>Functional analysis, diversity, and distribution of carbendazim hydrolases MheI and CbmA, responsible for the initial step in carbendazim degradation.</title>
        <authorList>
            <person name="Zhang M."/>
            <person name="Bai X."/>
            <person name="Li Q."/>
            <person name="Zhang L."/>
            <person name="Zhu Q."/>
            <person name="Gao S."/>
            <person name="Ke Z."/>
            <person name="Jiang M."/>
            <person name="Hu J."/>
            <person name="Qiu J."/>
            <person name="Hong Q."/>
        </authorList>
    </citation>
    <scope>NUCLEOTIDE SEQUENCE [LARGE SCALE GENOMIC DNA]</scope>
    <source>
        <strain evidence="5">djl-6</strain>
    </source>
</reference>
<dbReference type="SUPFAM" id="SSF51905">
    <property type="entry name" value="FAD/NAD(P)-binding domain"/>
    <property type="match status" value="1"/>
</dbReference>
<evidence type="ECO:0000256" key="1">
    <source>
        <dbReference type="ARBA" id="ARBA00023002"/>
    </source>
</evidence>
<keyword evidence="5" id="KW-1185">Reference proteome</keyword>
<evidence type="ECO:0000259" key="3">
    <source>
        <dbReference type="Pfam" id="PF01266"/>
    </source>
</evidence>
<evidence type="ECO:0000256" key="2">
    <source>
        <dbReference type="SAM" id="MobiDB-lite"/>
    </source>
</evidence>
<geneLocation type="plasmid" evidence="4 5">
    <name>pdjl-6-5</name>
</geneLocation>
<feature type="compositionally biased region" description="Polar residues" evidence="2">
    <location>
        <begin position="379"/>
        <end position="398"/>
    </location>
</feature>
<gene>
    <name evidence="4" type="ORF">M0639_33775</name>
</gene>
<dbReference type="PANTHER" id="PTHR13847">
    <property type="entry name" value="SARCOSINE DEHYDROGENASE-RELATED"/>
    <property type="match status" value="1"/>
</dbReference>
<dbReference type="RefSeq" id="WP_076949041.1">
    <property type="nucleotide sequence ID" value="NZ_CP096568.1"/>
</dbReference>
<dbReference type="InterPro" id="IPR036188">
    <property type="entry name" value="FAD/NAD-bd_sf"/>
</dbReference>
<dbReference type="InterPro" id="IPR006076">
    <property type="entry name" value="FAD-dep_OxRdtase"/>
</dbReference>
<keyword evidence="1" id="KW-0560">Oxidoreductase</keyword>
<name>A0AB38RP80_RHOSG</name>
<dbReference type="PANTHER" id="PTHR13847:SF287">
    <property type="entry name" value="FAD-DEPENDENT OXIDOREDUCTASE DOMAIN-CONTAINING PROTEIN 1"/>
    <property type="match status" value="1"/>
</dbReference>
<keyword evidence="4" id="KW-0614">Plasmid</keyword>
<dbReference type="GO" id="GO:0016491">
    <property type="term" value="F:oxidoreductase activity"/>
    <property type="evidence" value="ECO:0007669"/>
    <property type="project" value="UniProtKB-KW"/>
</dbReference>
<evidence type="ECO:0000313" key="4">
    <source>
        <dbReference type="EMBL" id="UPU47047.1"/>
    </source>
</evidence>
<sequence length="398" mass="41761">MAKTRVAIVGAGTLGLSTALHLTKSGQFDVTVVEAEHIAEGSSSRSIGIIETQYMNEFDIAVRAFGLQFAKTLAAAEGLHINVNGYLRLGDSDHAIDQYTRSVELQKTYGVHDARVLDKADISRLIPELEMGDRVGGLYGPSDGYVDGHLFATSMSTVARRGGATILQKAKLLGVTSGAGDEIVLDTTRGSITADVVVNAAGGWAAQVGDLLGAPVTLNPQRHQAITVTLSRPLGYTMPSVMDYVPGSGRAGLYFRHENDLSLFAGLHTEETIQDASDPDTVSYTVDESFVEQIAEALAHRLPGLDEAGLGRGWAGMYPMSFDQQPVVGPHPTDSRIVCALGAGGNGIQLAPAIGKTVAEYLEGVTPSLAGPGSKWDSSRLSTSDPAVAGSNLQGAQQ</sequence>
<feature type="region of interest" description="Disordered" evidence="2">
    <location>
        <begin position="370"/>
        <end position="398"/>
    </location>
</feature>
<feature type="domain" description="FAD dependent oxidoreductase" evidence="3">
    <location>
        <begin position="5"/>
        <end position="360"/>
    </location>
</feature>
<proteinExistence type="predicted"/>
<accession>A0AB38RP80</accession>
<dbReference type="Proteomes" id="UP000831484">
    <property type="component" value="Plasmid pdjl-6-5"/>
</dbReference>
<organism evidence="4 5">
    <name type="scientific">Rhodococcus qingshengii JCM 15477</name>
    <dbReference type="NCBI Taxonomy" id="1303681"/>
    <lineage>
        <taxon>Bacteria</taxon>
        <taxon>Bacillati</taxon>
        <taxon>Actinomycetota</taxon>
        <taxon>Actinomycetes</taxon>
        <taxon>Mycobacteriales</taxon>
        <taxon>Nocardiaceae</taxon>
        <taxon>Rhodococcus</taxon>
        <taxon>Rhodococcus erythropolis group</taxon>
    </lineage>
</organism>
<dbReference type="Gene3D" id="3.50.50.60">
    <property type="entry name" value="FAD/NAD(P)-binding domain"/>
    <property type="match status" value="1"/>
</dbReference>
<dbReference type="Pfam" id="PF01266">
    <property type="entry name" value="DAO"/>
    <property type="match status" value="1"/>
</dbReference>
<dbReference type="GO" id="GO:0005737">
    <property type="term" value="C:cytoplasm"/>
    <property type="evidence" value="ECO:0007669"/>
    <property type="project" value="TreeGrafter"/>
</dbReference>